<keyword evidence="3 5" id="KW-0697">Rotamase</keyword>
<name>A0A8B6X1H1_9BURK</name>
<dbReference type="InterPro" id="IPR046357">
    <property type="entry name" value="PPIase_dom_sf"/>
</dbReference>
<protein>
    <recommendedName>
        <fullName evidence="6">Peptidyl-prolyl cis-trans isomerase</fullName>
        <ecNumber evidence="6">5.2.1.8</ecNumber>
    </recommendedName>
</protein>
<dbReference type="GO" id="GO:0003755">
    <property type="term" value="F:peptidyl-prolyl cis-trans isomerase activity"/>
    <property type="evidence" value="ECO:0007669"/>
    <property type="project" value="UniProtKB-UniRule"/>
</dbReference>
<dbReference type="OrthoDB" id="9808891at2"/>
<dbReference type="AlphaFoldDB" id="A0A8B6X1H1"/>
<dbReference type="EC" id="5.2.1.8" evidence="6"/>
<evidence type="ECO:0000256" key="2">
    <source>
        <dbReference type="ARBA" id="ARBA00006577"/>
    </source>
</evidence>
<evidence type="ECO:0000256" key="1">
    <source>
        <dbReference type="ARBA" id="ARBA00000971"/>
    </source>
</evidence>
<keyword evidence="8" id="KW-1185">Reference proteome</keyword>
<dbReference type="Pfam" id="PF00254">
    <property type="entry name" value="FKBP_C"/>
    <property type="match status" value="1"/>
</dbReference>
<dbReference type="SUPFAM" id="SSF54534">
    <property type="entry name" value="FKBP-like"/>
    <property type="match status" value="1"/>
</dbReference>
<reference evidence="9" key="3">
    <citation type="journal article" date="2016" name="BMC Biol.">
        <title>Molecular insights into substrate recognition and catalytic mechanism of the chaperone and FKBP peptidyl-prolyl isomerase SlyD.</title>
        <authorList>
            <person name="Quistgaard E.M."/>
            <person name="Weininger U."/>
            <person name="Ural-Blimke Y."/>
            <person name="Modig K."/>
            <person name="Nordlund P."/>
            <person name="Akke M."/>
            <person name="Low C."/>
        </authorList>
    </citation>
    <scope>NUCLEOTIDE SEQUENCE</scope>
</reference>
<dbReference type="InterPro" id="IPR001179">
    <property type="entry name" value="PPIase_FKBP_dom"/>
</dbReference>
<evidence type="ECO:0000313" key="9">
    <source>
        <dbReference type="RefSeq" id="WP_028310224.1"/>
    </source>
</evidence>
<sequence>MNNVVSEGAYLTLHYRLSWLDGEHAGESIVSTFEQSPATLQLGSGQLSPGLEARLIGLEEGTQTRIELGPDEAFGPRNVELVMPISLATYRDKIDPAGTLAIGDMVPVPGPNGARVQGLLVALNDESATIDFNHPLAGRALAFEVKLIGVM</sequence>
<evidence type="ECO:0000256" key="5">
    <source>
        <dbReference type="PROSITE-ProRule" id="PRU00277"/>
    </source>
</evidence>
<dbReference type="Gene3D" id="3.10.50.40">
    <property type="match status" value="1"/>
</dbReference>
<evidence type="ECO:0000256" key="6">
    <source>
        <dbReference type="RuleBase" id="RU003915"/>
    </source>
</evidence>
<accession>A0A8B6X1H1</accession>
<reference evidence="9" key="2">
    <citation type="journal article" date="1999" name="Cell. Mol. Life Sci.">
        <title>Peptidyl-prolyl cis-trans isomerases, a superfamily of ubiquitous folding catalysts.</title>
        <authorList>
            <person name="Gothel S.F."/>
            <person name="Marahiel M.A."/>
        </authorList>
    </citation>
    <scope>NUCLEOTIDE SEQUENCE</scope>
</reference>
<evidence type="ECO:0000256" key="4">
    <source>
        <dbReference type="ARBA" id="ARBA00023235"/>
    </source>
</evidence>
<reference evidence="9" key="1">
    <citation type="journal article" date="1992" name="FASEB J.">
        <title>Structural and evolutionary relationships among the immunophilins: two ubiquitous families of peptidyl-prolyl cis-trans isomerases.</title>
        <authorList>
            <person name="Trandinh C.C."/>
            <person name="Pao G.M."/>
            <person name="Saier M.H. Jr."/>
        </authorList>
    </citation>
    <scope>NUCLEOTIDE SEQUENCE</scope>
</reference>
<comment type="catalytic activity">
    <reaction evidence="1 5 6">
        <text>[protein]-peptidylproline (omega=180) = [protein]-peptidylproline (omega=0)</text>
        <dbReference type="Rhea" id="RHEA:16237"/>
        <dbReference type="Rhea" id="RHEA-COMP:10747"/>
        <dbReference type="Rhea" id="RHEA-COMP:10748"/>
        <dbReference type="ChEBI" id="CHEBI:83833"/>
        <dbReference type="ChEBI" id="CHEBI:83834"/>
        <dbReference type="EC" id="5.2.1.8"/>
    </reaction>
</comment>
<evidence type="ECO:0000259" key="7">
    <source>
        <dbReference type="PROSITE" id="PS50059"/>
    </source>
</evidence>
<dbReference type="Proteomes" id="UP000675920">
    <property type="component" value="Unplaced"/>
</dbReference>
<feature type="domain" description="PPIase FKBP-type" evidence="7">
    <location>
        <begin position="8"/>
        <end position="100"/>
    </location>
</feature>
<organism evidence="8 9">
    <name type="scientific">Derxia gummosa DSM 723</name>
    <dbReference type="NCBI Taxonomy" id="1121388"/>
    <lineage>
        <taxon>Bacteria</taxon>
        <taxon>Pseudomonadati</taxon>
        <taxon>Pseudomonadota</taxon>
        <taxon>Betaproteobacteria</taxon>
        <taxon>Burkholderiales</taxon>
        <taxon>Alcaligenaceae</taxon>
        <taxon>Derxia</taxon>
    </lineage>
</organism>
<dbReference type="PROSITE" id="PS50059">
    <property type="entry name" value="FKBP_PPIASE"/>
    <property type="match status" value="1"/>
</dbReference>
<reference evidence="9" key="4">
    <citation type="submission" date="2025-08" db="UniProtKB">
        <authorList>
            <consortium name="RefSeq"/>
        </authorList>
    </citation>
    <scope>IDENTIFICATION</scope>
</reference>
<evidence type="ECO:0000313" key="8">
    <source>
        <dbReference type="Proteomes" id="UP000675920"/>
    </source>
</evidence>
<comment type="similarity">
    <text evidence="2 6">Belongs to the FKBP-type PPIase family.</text>
</comment>
<dbReference type="PANTHER" id="PTHR47861:SF4">
    <property type="entry name" value="FKBP-TYPE 16 KDA PEPTIDYL-PROLYL CIS-TRANS ISOMERASE"/>
    <property type="match status" value="1"/>
</dbReference>
<evidence type="ECO:0000256" key="3">
    <source>
        <dbReference type="ARBA" id="ARBA00023110"/>
    </source>
</evidence>
<dbReference type="RefSeq" id="WP_028310224.1">
    <property type="nucleotide sequence ID" value="NZ_AXWS01000007.1"/>
</dbReference>
<proteinExistence type="inferred from homology"/>
<keyword evidence="4 5" id="KW-0413">Isomerase</keyword>
<dbReference type="PANTHER" id="PTHR47861">
    <property type="entry name" value="FKBP-TYPE PEPTIDYL-PROLYL CIS-TRANS ISOMERASE SLYD"/>
    <property type="match status" value="1"/>
</dbReference>